<gene>
    <name evidence="1" type="ORF">OCS_01614</name>
</gene>
<proteinExistence type="predicted"/>
<dbReference type="eggNOG" id="ENOG502S3K0">
    <property type="taxonomic scope" value="Eukaryota"/>
</dbReference>
<evidence type="ECO:0000313" key="1">
    <source>
        <dbReference type="EMBL" id="EQL02676.1"/>
    </source>
</evidence>
<dbReference type="SUPFAM" id="SSF52540">
    <property type="entry name" value="P-loop containing nucleoside triphosphate hydrolases"/>
    <property type="match status" value="1"/>
</dbReference>
<dbReference type="HOGENOM" id="CLU_033907_2_0_1"/>
<dbReference type="PANTHER" id="PTHR48419">
    <property type="entry name" value="SULFOTRANSFERASE DOMAIN-CONTAINING PROTEIN"/>
    <property type="match status" value="1"/>
</dbReference>
<dbReference type="Gene3D" id="3.40.50.300">
    <property type="entry name" value="P-loop containing nucleotide triphosphate hydrolases"/>
    <property type="match status" value="1"/>
</dbReference>
<sequence length="345" mass="39201">MGGGIQSPRAGVEHQPRRLLLVTYPRTASNLLLKMLAIHDQPNVLSNDIGGYYFRPAFLKSRMTGNLHVPMGQLGSDEVQDMQHVFQECFEKLQRDSQTAIDQGKQYFVKEHALWLFNPANIGDLLGEQNTHPASSFRVQQMDEETWSPKNQTVLPDETLRTWSLVFLIRHPALAFPSYYRAMLELRQEGYLHASEFQPHFRANMTLRWTRLLHDWACEQASEPLMLDADDVISNQAVVVRFCHMTGLDPAQLKFAWDPMTQAGADSSSESDNKKSLGHVMEKTLLDSSGVLKGKTSHGIDITAESEKWKRDFGQDMGEVLEKSVRAAMPDYEHLRARRLGCETT</sequence>
<evidence type="ECO:0000313" key="2">
    <source>
        <dbReference type="Proteomes" id="UP000019374"/>
    </source>
</evidence>
<reference evidence="1 2" key="1">
    <citation type="journal article" date="2013" name="Chin. Sci. Bull.">
        <title>Genome survey uncovers the secrets of sex and lifestyle in caterpillar fungus.</title>
        <authorList>
            <person name="Hu X."/>
            <person name="Zhang Y."/>
            <person name="Xiao G."/>
            <person name="Zheng P."/>
            <person name="Xia Y."/>
            <person name="Zhang X."/>
            <person name="St Leger R.J."/>
            <person name="Liu X."/>
            <person name="Wang C."/>
        </authorList>
    </citation>
    <scope>NUCLEOTIDE SEQUENCE [LARGE SCALE GENOMIC DNA]</scope>
    <source>
        <strain evidence="2">Co18 / CGMCC 3.14243</strain>
        <tissue evidence="1">Fruit-body</tissue>
    </source>
</reference>
<dbReference type="InterPro" id="IPR053226">
    <property type="entry name" value="Pyrrolopyrazine_biosynth_F"/>
</dbReference>
<dbReference type="OrthoDB" id="3650366at2759"/>
<dbReference type="InterPro" id="IPR027417">
    <property type="entry name" value="P-loop_NTPase"/>
</dbReference>
<dbReference type="Proteomes" id="UP000019374">
    <property type="component" value="Unassembled WGS sequence"/>
</dbReference>
<accession>T5AJV8</accession>
<organism evidence="1 2">
    <name type="scientific">Ophiocordyceps sinensis (strain Co18 / CGMCC 3.14243)</name>
    <name type="common">Yarsagumba caterpillar fungus</name>
    <name type="synonym">Hirsutella sinensis</name>
    <dbReference type="NCBI Taxonomy" id="911162"/>
    <lineage>
        <taxon>Eukaryota</taxon>
        <taxon>Fungi</taxon>
        <taxon>Dikarya</taxon>
        <taxon>Ascomycota</taxon>
        <taxon>Pezizomycotina</taxon>
        <taxon>Sordariomycetes</taxon>
        <taxon>Hypocreomycetidae</taxon>
        <taxon>Hypocreales</taxon>
        <taxon>Ophiocordycipitaceae</taxon>
        <taxon>Ophiocordyceps</taxon>
    </lineage>
</organism>
<dbReference type="PANTHER" id="PTHR48419:SF1">
    <property type="entry name" value="SULFOTRANSFERASE DOMAIN-CONTAINING PROTEIN"/>
    <property type="match status" value="1"/>
</dbReference>
<name>T5AJV8_OPHSC</name>
<dbReference type="AlphaFoldDB" id="T5AJV8"/>
<dbReference type="EMBL" id="KE652282">
    <property type="protein sequence ID" value="EQL02676.1"/>
    <property type="molecule type" value="Genomic_DNA"/>
</dbReference>
<evidence type="ECO:0008006" key="3">
    <source>
        <dbReference type="Google" id="ProtNLM"/>
    </source>
</evidence>
<protein>
    <recommendedName>
        <fullName evidence="3">Sulfotransferase family protein</fullName>
    </recommendedName>
</protein>